<dbReference type="Gene3D" id="3.40.50.300">
    <property type="entry name" value="P-loop containing nucleotide triphosphate hydrolases"/>
    <property type="match status" value="2"/>
</dbReference>
<evidence type="ECO:0000313" key="13">
    <source>
        <dbReference type="Proteomes" id="UP001416858"/>
    </source>
</evidence>
<dbReference type="CDD" id="cd00268">
    <property type="entry name" value="DEADc"/>
    <property type="match status" value="1"/>
</dbReference>
<dbReference type="PROSITE" id="PS51194">
    <property type="entry name" value="HELICASE_CTER"/>
    <property type="match status" value="1"/>
</dbReference>
<keyword evidence="2 7" id="KW-0378">Hydrolase</keyword>
<feature type="short sequence motif" description="Q motif" evidence="6">
    <location>
        <begin position="33"/>
        <end position="61"/>
    </location>
</feature>
<comment type="caution">
    <text evidence="12">The sequence shown here is derived from an EMBL/GenBank/DDBJ whole genome shotgun (WGS) entry which is preliminary data.</text>
</comment>
<evidence type="ECO:0000259" key="11">
    <source>
        <dbReference type="PROSITE" id="PS51195"/>
    </source>
</evidence>
<evidence type="ECO:0000256" key="7">
    <source>
        <dbReference type="RuleBase" id="RU000492"/>
    </source>
</evidence>
<evidence type="ECO:0000259" key="9">
    <source>
        <dbReference type="PROSITE" id="PS51192"/>
    </source>
</evidence>
<keyword evidence="13" id="KW-1185">Reference proteome</keyword>
<dbReference type="EMBL" id="BAABRO010000006">
    <property type="protein sequence ID" value="GAA5507587.1"/>
    <property type="molecule type" value="Genomic_DNA"/>
</dbReference>
<evidence type="ECO:0000256" key="2">
    <source>
        <dbReference type="ARBA" id="ARBA00022801"/>
    </source>
</evidence>
<name>A0ABP9VR17_9BACT</name>
<accession>A0ABP9VR17</accession>
<dbReference type="InterPro" id="IPR044742">
    <property type="entry name" value="DEAD/DEAH_RhlB"/>
</dbReference>
<evidence type="ECO:0000256" key="3">
    <source>
        <dbReference type="ARBA" id="ARBA00022806"/>
    </source>
</evidence>
<dbReference type="PANTHER" id="PTHR47959:SF13">
    <property type="entry name" value="ATP-DEPENDENT RNA HELICASE RHLE"/>
    <property type="match status" value="1"/>
</dbReference>
<organism evidence="12 13">
    <name type="scientific">Novipirellula caenicola</name>
    <dbReference type="NCBI Taxonomy" id="1536901"/>
    <lineage>
        <taxon>Bacteria</taxon>
        <taxon>Pseudomonadati</taxon>
        <taxon>Planctomycetota</taxon>
        <taxon>Planctomycetia</taxon>
        <taxon>Pirellulales</taxon>
        <taxon>Pirellulaceae</taxon>
        <taxon>Novipirellula</taxon>
    </lineage>
</organism>
<proteinExistence type="inferred from homology"/>
<feature type="domain" description="Helicase C-terminal" evidence="10">
    <location>
        <begin position="266"/>
        <end position="414"/>
    </location>
</feature>
<comment type="similarity">
    <text evidence="5 7">Belongs to the DEAD box helicase family.</text>
</comment>
<dbReference type="InterPro" id="IPR050079">
    <property type="entry name" value="DEAD_box_RNA_helicase"/>
</dbReference>
<reference evidence="12 13" key="1">
    <citation type="submission" date="2024-02" db="EMBL/GenBank/DDBJ databases">
        <title>Rhodopirellula caenicola NBRC 110016.</title>
        <authorList>
            <person name="Ichikawa N."/>
            <person name="Katano-Makiyama Y."/>
            <person name="Hidaka K."/>
        </authorList>
    </citation>
    <scope>NUCLEOTIDE SEQUENCE [LARGE SCALE GENOMIC DNA]</scope>
    <source>
        <strain evidence="12 13">NBRC 110016</strain>
    </source>
</reference>
<dbReference type="InterPro" id="IPR014001">
    <property type="entry name" value="Helicase_ATP-bd"/>
</dbReference>
<dbReference type="PROSITE" id="PS51195">
    <property type="entry name" value="Q_MOTIF"/>
    <property type="match status" value="1"/>
</dbReference>
<dbReference type="InterPro" id="IPR027417">
    <property type="entry name" value="P-loop_NTPase"/>
</dbReference>
<dbReference type="SMART" id="SM00490">
    <property type="entry name" value="HELICc"/>
    <property type="match status" value="1"/>
</dbReference>
<dbReference type="CDD" id="cd18787">
    <property type="entry name" value="SF2_C_DEAD"/>
    <property type="match status" value="1"/>
</dbReference>
<feature type="region of interest" description="Disordered" evidence="8">
    <location>
        <begin position="400"/>
        <end position="463"/>
    </location>
</feature>
<dbReference type="SUPFAM" id="SSF52540">
    <property type="entry name" value="P-loop containing nucleoside triphosphate hydrolases"/>
    <property type="match status" value="1"/>
</dbReference>
<dbReference type="SMART" id="SM00487">
    <property type="entry name" value="DEXDc"/>
    <property type="match status" value="1"/>
</dbReference>
<evidence type="ECO:0000256" key="8">
    <source>
        <dbReference type="SAM" id="MobiDB-lite"/>
    </source>
</evidence>
<dbReference type="Pfam" id="PF00271">
    <property type="entry name" value="Helicase_C"/>
    <property type="match status" value="1"/>
</dbReference>
<dbReference type="Proteomes" id="UP001416858">
    <property type="component" value="Unassembled WGS sequence"/>
</dbReference>
<evidence type="ECO:0000313" key="12">
    <source>
        <dbReference type="EMBL" id="GAA5507587.1"/>
    </source>
</evidence>
<dbReference type="InterPro" id="IPR001650">
    <property type="entry name" value="Helicase_C-like"/>
</dbReference>
<evidence type="ECO:0000256" key="1">
    <source>
        <dbReference type="ARBA" id="ARBA00022741"/>
    </source>
</evidence>
<evidence type="ECO:0000256" key="4">
    <source>
        <dbReference type="ARBA" id="ARBA00022840"/>
    </source>
</evidence>
<keyword evidence="4 7" id="KW-0067">ATP-binding</keyword>
<dbReference type="InterPro" id="IPR014014">
    <property type="entry name" value="RNA_helicase_DEAD_Q_motif"/>
</dbReference>
<keyword evidence="1 7" id="KW-0547">Nucleotide-binding</keyword>
<feature type="domain" description="DEAD-box RNA helicase Q" evidence="11">
    <location>
        <begin position="33"/>
        <end position="61"/>
    </location>
</feature>
<keyword evidence="3 7" id="KW-0347">Helicase</keyword>
<dbReference type="PROSITE" id="PS51192">
    <property type="entry name" value="HELICASE_ATP_BIND_1"/>
    <property type="match status" value="1"/>
</dbReference>
<dbReference type="GO" id="GO:0004386">
    <property type="term" value="F:helicase activity"/>
    <property type="evidence" value="ECO:0007669"/>
    <property type="project" value="UniProtKB-KW"/>
</dbReference>
<evidence type="ECO:0000256" key="5">
    <source>
        <dbReference type="ARBA" id="ARBA00038437"/>
    </source>
</evidence>
<evidence type="ECO:0000256" key="6">
    <source>
        <dbReference type="PROSITE-ProRule" id="PRU00552"/>
    </source>
</evidence>
<dbReference type="PANTHER" id="PTHR47959">
    <property type="entry name" value="ATP-DEPENDENT RNA HELICASE RHLE-RELATED"/>
    <property type="match status" value="1"/>
</dbReference>
<dbReference type="Pfam" id="PF00270">
    <property type="entry name" value="DEAD"/>
    <property type="match status" value="1"/>
</dbReference>
<gene>
    <name evidence="12" type="primary">rhlE_2</name>
    <name evidence="12" type="ORF">Rcae01_03044</name>
</gene>
<dbReference type="InterPro" id="IPR000629">
    <property type="entry name" value="RNA-helicase_DEAD-box_CS"/>
</dbReference>
<feature type="compositionally biased region" description="Basic residues" evidence="8">
    <location>
        <begin position="419"/>
        <end position="428"/>
    </location>
</feature>
<dbReference type="PROSITE" id="PS00039">
    <property type="entry name" value="DEAD_ATP_HELICASE"/>
    <property type="match status" value="1"/>
</dbReference>
<protein>
    <submittedName>
        <fullName evidence="12">ATP-dependent RNA helicase RhlE</fullName>
    </submittedName>
</protein>
<evidence type="ECO:0000259" key="10">
    <source>
        <dbReference type="PROSITE" id="PS51194"/>
    </source>
</evidence>
<feature type="compositionally biased region" description="Basic residues" evidence="8">
    <location>
        <begin position="451"/>
        <end position="463"/>
    </location>
</feature>
<feature type="domain" description="Helicase ATP-binding" evidence="9">
    <location>
        <begin position="64"/>
        <end position="239"/>
    </location>
</feature>
<sequence length="463" mass="51036">MPSGGHACSEVFRLAMRRRWIPKNNLLRKTFLKTFDELDLIAPLKRAIADEKYTTPTPIQAQTIPAALEGRDVLGCAQTGTGKTAAFALPILNEIGGEHRKAAPNRPLVLVLAPTRELAIQIGESFATYGKHLRLRQVLVYGGVSQGNQVRALNRGAHILVATPGRLIDLMDQGHIDLRQLEMFVLDEADRMLDMGFLPALRRIISELPNRRQSLFFSATMPPKITELSQSLLRDPVTVNVTPKSTSVERIAQQLYFVEKGGKLKLLEKILVDEKADRAIVFTRTKRGANVLAEKLDRNGFKAVAIHGNKSQSARQRALEAFRRNKVQVLVATDVAARGIDIDGVTHVVNYDIPNEPESYVHRIGRTGRAGAEGVAISFCSDAERGELREIEKFISLKLPLAPNQPPQQPRDPNAAKPKSGKGARRAPFRGGGRANRSGSHAAAAGSQTSRRPRRKQRAKQIN</sequence>
<dbReference type="InterPro" id="IPR011545">
    <property type="entry name" value="DEAD/DEAH_box_helicase_dom"/>
</dbReference>